<comment type="catalytic activity">
    <reaction evidence="2">
        <text>2 GTP = 3',3'-c-di-GMP + 2 diphosphate</text>
        <dbReference type="Rhea" id="RHEA:24898"/>
        <dbReference type="ChEBI" id="CHEBI:33019"/>
        <dbReference type="ChEBI" id="CHEBI:37565"/>
        <dbReference type="ChEBI" id="CHEBI:58805"/>
        <dbReference type="EC" id="2.7.7.65"/>
    </reaction>
</comment>
<dbReference type="SUPFAM" id="SSF52172">
    <property type="entry name" value="CheY-like"/>
    <property type="match status" value="1"/>
</dbReference>
<evidence type="ECO:0000259" key="5">
    <source>
        <dbReference type="PROSITE" id="PS50110"/>
    </source>
</evidence>
<feature type="domain" description="CBS" evidence="7">
    <location>
        <begin position="337"/>
        <end position="395"/>
    </location>
</feature>
<proteinExistence type="predicted"/>
<evidence type="ECO:0000259" key="7">
    <source>
        <dbReference type="PROSITE" id="PS51371"/>
    </source>
</evidence>
<dbReference type="GO" id="GO:0005886">
    <property type="term" value="C:plasma membrane"/>
    <property type="evidence" value="ECO:0007669"/>
    <property type="project" value="TreeGrafter"/>
</dbReference>
<dbReference type="Pfam" id="PF00990">
    <property type="entry name" value="GGDEF"/>
    <property type="match status" value="1"/>
</dbReference>
<dbReference type="InterPro" id="IPR050469">
    <property type="entry name" value="Diguanylate_Cyclase"/>
</dbReference>
<dbReference type="InterPro" id="IPR029787">
    <property type="entry name" value="Nucleotide_cyclase"/>
</dbReference>
<dbReference type="SUPFAM" id="SSF55073">
    <property type="entry name" value="Nucleotide cyclase"/>
    <property type="match status" value="1"/>
</dbReference>
<dbReference type="PROSITE" id="PS51371">
    <property type="entry name" value="CBS"/>
    <property type="match status" value="2"/>
</dbReference>
<dbReference type="GO" id="GO:0000160">
    <property type="term" value="P:phosphorelay signal transduction system"/>
    <property type="evidence" value="ECO:0007669"/>
    <property type="project" value="InterPro"/>
</dbReference>
<dbReference type="InterPro" id="IPR001789">
    <property type="entry name" value="Sig_transdc_resp-reg_receiver"/>
</dbReference>
<dbReference type="InterPro" id="IPR046342">
    <property type="entry name" value="CBS_dom_sf"/>
</dbReference>
<organism evidence="8 9">
    <name type="scientific">Blastopirellula marina</name>
    <dbReference type="NCBI Taxonomy" id="124"/>
    <lineage>
        <taxon>Bacteria</taxon>
        <taxon>Pseudomonadati</taxon>
        <taxon>Planctomycetota</taxon>
        <taxon>Planctomycetia</taxon>
        <taxon>Pirellulales</taxon>
        <taxon>Pirellulaceae</taxon>
        <taxon>Blastopirellula</taxon>
    </lineage>
</organism>
<reference evidence="8 9" key="1">
    <citation type="submission" date="2018-02" db="EMBL/GenBank/DDBJ databases">
        <title>Comparative genomes isolates from brazilian mangrove.</title>
        <authorList>
            <person name="Araujo J.E."/>
            <person name="Taketani R.G."/>
            <person name="Silva M.C.P."/>
            <person name="Loureco M.V."/>
            <person name="Andreote F.D."/>
        </authorList>
    </citation>
    <scope>NUCLEOTIDE SEQUENCE [LARGE SCALE GENOMIC DNA]</scope>
    <source>
        <strain evidence="8 9">HEX-2 MGV</strain>
    </source>
</reference>
<dbReference type="GO" id="GO:0043709">
    <property type="term" value="P:cell adhesion involved in single-species biofilm formation"/>
    <property type="evidence" value="ECO:0007669"/>
    <property type="project" value="TreeGrafter"/>
</dbReference>
<dbReference type="InterPro" id="IPR000644">
    <property type="entry name" value="CBS_dom"/>
</dbReference>
<dbReference type="Gene3D" id="3.30.70.270">
    <property type="match status" value="1"/>
</dbReference>
<dbReference type="EMBL" id="PUIA01000085">
    <property type="protein sequence ID" value="PQO25168.1"/>
    <property type="molecule type" value="Genomic_DNA"/>
</dbReference>
<dbReference type="AlphaFoldDB" id="A0A2S8EZ38"/>
<dbReference type="RefSeq" id="WP_105359122.1">
    <property type="nucleotide sequence ID" value="NZ_PUIA01000085.1"/>
</dbReference>
<name>A0A2S8EZ38_9BACT</name>
<dbReference type="EC" id="2.7.7.65" evidence="1"/>
<dbReference type="CDD" id="cd00156">
    <property type="entry name" value="REC"/>
    <property type="match status" value="1"/>
</dbReference>
<keyword evidence="4" id="KW-0129">CBS domain</keyword>
<evidence type="ECO:0000256" key="4">
    <source>
        <dbReference type="PROSITE-ProRule" id="PRU00703"/>
    </source>
</evidence>
<dbReference type="SMART" id="SM00267">
    <property type="entry name" value="GGDEF"/>
    <property type="match status" value="1"/>
</dbReference>
<dbReference type="OrthoDB" id="244535at2"/>
<dbReference type="SUPFAM" id="SSF54631">
    <property type="entry name" value="CBS-domain pair"/>
    <property type="match status" value="1"/>
</dbReference>
<dbReference type="PROSITE" id="PS50110">
    <property type="entry name" value="RESPONSE_REGULATORY"/>
    <property type="match status" value="1"/>
</dbReference>
<gene>
    <name evidence="8" type="ORF">C5Y96_25005</name>
</gene>
<accession>A0A2S8EZ38</accession>
<dbReference type="FunFam" id="3.30.70.270:FF:000001">
    <property type="entry name" value="Diguanylate cyclase domain protein"/>
    <property type="match status" value="1"/>
</dbReference>
<dbReference type="Gene3D" id="3.10.580.10">
    <property type="entry name" value="CBS-domain"/>
    <property type="match status" value="1"/>
</dbReference>
<dbReference type="GO" id="GO:1902201">
    <property type="term" value="P:negative regulation of bacterial-type flagellum-dependent cell motility"/>
    <property type="evidence" value="ECO:0007669"/>
    <property type="project" value="TreeGrafter"/>
</dbReference>
<feature type="domain" description="GGDEF" evidence="6">
    <location>
        <begin position="178"/>
        <end position="311"/>
    </location>
</feature>
<dbReference type="PROSITE" id="PS50887">
    <property type="entry name" value="GGDEF"/>
    <property type="match status" value="1"/>
</dbReference>
<dbReference type="Proteomes" id="UP000240009">
    <property type="component" value="Unassembled WGS sequence"/>
</dbReference>
<dbReference type="InterPro" id="IPR011006">
    <property type="entry name" value="CheY-like_superfamily"/>
</dbReference>
<evidence type="ECO:0000256" key="2">
    <source>
        <dbReference type="ARBA" id="ARBA00034247"/>
    </source>
</evidence>
<dbReference type="NCBIfam" id="TIGR00254">
    <property type="entry name" value="GGDEF"/>
    <property type="match status" value="1"/>
</dbReference>
<evidence type="ECO:0000256" key="1">
    <source>
        <dbReference type="ARBA" id="ARBA00012528"/>
    </source>
</evidence>
<dbReference type="CDD" id="cd01949">
    <property type="entry name" value="GGDEF"/>
    <property type="match status" value="1"/>
</dbReference>
<feature type="domain" description="Response regulatory" evidence="5">
    <location>
        <begin position="17"/>
        <end position="135"/>
    </location>
</feature>
<feature type="modified residue" description="4-aspartylphosphate" evidence="3">
    <location>
        <position position="68"/>
    </location>
</feature>
<dbReference type="Gene3D" id="3.40.50.2300">
    <property type="match status" value="1"/>
</dbReference>
<keyword evidence="3" id="KW-0597">Phosphoprotein</keyword>
<evidence type="ECO:0000256" key="3">
    <source>
        <dbReference type="PROSITE-ProRule" id="PRU00169"/>
    </source>
</evidence>
<evidence type="ECO:0000313" key="9">
    <source>
        <dbReference type="Proteomes" id="UP000240009"/>
    </source>
</evidence>
<comment type="caution">
    <text evidence="8">The sequence shown here is derived from an EMBL/GenBank/DDBJ whole genome shotgun (WGS) entry which is preliminary data.</text>
</comment>
<dbReference type="Pfam" id="PF00072">
    <property type="entry name" value="Response_reg"/>
    <property type="match status" value="1"/>
</dbReference>
<sequence length="545" mass="60211">MTPGTKIQPESLPTRSQVLVVDDDRLIRTLIREFLTREGYEVVTAENCRQALEVLEEEKHEFKFLVTDWELPDGSGIDLIRHVRHVVSSHYMYIVMATSHGNRESLTQALNAGADDFLAKPIDRGELVARMRSGQRILALETRLTHLANNDLLTGLPTRRVFEDMVAKEWSRSRRYRLPLSCVIFDIDYFKRINDVHGHAAGDQVLREVGRVFADSVRKSDIICRYGGEEFCAVLPETSAAQACVWAENLRKRIAETEIILDAAVVNVTSSFGVAEAMAEMEDLDNLVEASDQCLIEAKQKGRNQVVSFNKLQNAVSSDASGHLDFVFGGAVSSDAMTPVISTVTPDSSVIDISQFFLNYRIPSAPVVDHDGNLVGIVSEKDLMSVASRPNPHEITIAEVMRKNLICYPPNIPLSVVWEFLNRVSIRTVLITENGKALGILSRQSILRWLANTTWKQSGLPGVAGNASSSSSKRLELAAKLLAETSRQLTNDVEVRSEDEHAAMVIGTVSKMQDLMTDLLETVRGDCGNSCGAMSLGATFSATDF</sequence>
<evidence type="ECO:0000259" key="6">
    <source>
        <dbReference type="PROSITE" id="PS50887"/>
    </source>
</evidence>
<feature type="domain" description="CBS" evidence="7">
    <location>
        <begin position="401"/>
        <end position="458"/>
    </location>
</feature>
<protein>
    <recommendedName>
        <fullName evidence="1">diguanylate cyclase</fullName>
        <ecNumber evidence="1">2.7.7.65</ecNumber>
    </recommendedName>
</protein>
<dbReference type="PANTHER" id="PTHR45138">
    <property type="entry name" value="REGULATORY COMPONENTS OF SENSORY TRANSDUCTION SYSTEM"/>
    <property type="match status" value="1"/>
</dbReference>
<dbReference type="GO" id="GO:0052621">
    <property type="term" value="F:diguanylate cyclase activity"/>
    <property type="evidence" value="ECO:0007669"/>
    <property type="project" value="UniProtKB-EC"/>
</dbReference>
<evidence type="ECO:0000313" key="8">
    <source>
        <dbReference type="EMBL" id="PQO25168.1"/>
    </source>
</evidence>
<dbReference type="SMART" id="SM00448">
    <property type="entry name" value="REC"/>
    <property type="match status" value="1"/>
</dbReference>
<dbReference type="SMART" id="SM00116">
    <property type="entry name" value="CBS"/>
    <property type="match status" value="2"/>
</dbReference>
<dbReference type="InterPro" id="IPR000160">
    <property type="entry name" value="GGDEF_dom"/>
</dbReference>
<dbReference type="InterPro" id="IPR043128">
    <property type="entry name" value="Rev_trsase/Diguanyl_cyclase"/>
</dbReference>
<dbReference type="Pfam" id="PF00571">
    <property type="entry name" value="CBS"/>
    <property type="match status" value="2"/>
</dbReference>
<dbReference type="PANTHER" id="PTHR45138:SF9">
    <property type="entry name" value="DIGUANYLATE CYCLASE DGCM-RELATED"/>
    <property type="match status" value="1"/>
</dbReference>